<sequence>MRSLPSFTPHPPPTPGWGARPRPLRPPPSSLVARRAAARPMPSRRPPPPPPLPLPTGPPPSATAAAAGSGGSGGGGDGCSDDSGGGGGGAPETWARAFTVDPQRVLYKDERVVAFWDRSPAAAVHLLIVPRHAPLVGVESLTPADAPLLDHMAAVGRGLAAEATPPRAPIPAAGGRQRRQQQQQQPPAAPAPNPTPTGEVLLGFHRWPLRSVPHLHLHALRRPFHPRWQAVRYTEWRAACGTGFIRLDTVVRRLGEGTTLTASAAAPGSRPVPPPPAWTPAPDLDVTPTLDAVAWNDAGLVPAIAQQYDTREVLMMAWMNRESLAVTLRTGVAVYYSRSRAALWRKGESSGQTQAVVGLLVDCDGDTVLVDVDQVGVACHTGRRSCFYTRVGAGGVLEEAMAVEVDPSELYGGGGGKGGVGVAR</sequence>
<reference evidence="1" key="1">
    <citation type="submission" date="2019-11" db="EMBL/GenBank/DDBJ databases">
        <title>Nori genome reveals adaptations in red seaweeds to the harsh intertidal environment.</title>
        <authorList>
            <person name="Wang D."/>
            <person name="Mao Y."/>
        </authorList>
    </citation>
    <scope>NUCLEOTIDE SEQUENCE</scope>
    <source>
        <tissue evidence="1">Gametophyte</tissue>
    </source>
</reference>
<protein>
    <submittedName>
        <fullName evidence="1">Uncharacterized protein</fullName>
    </submittedName>
</protein>
<evidence type="ECO:0000313" key="1">
    <source>
        <dbReference type="EMBL" id="KAK1868850.1"/>
    </source>
</evidence>
<dbReference type="Proteomes" id="UP000798662">
    <property type="component" value="Chromosome 3"/>
</dbReference>
<comment type="caution">
    <text evidence="1">The sequence shown here is derived from an EMBL/GenBank/DDBJ whole genome shotgun (WGS) entry which is preliminary data.</text>
</comment>
<gene>
    <name evidence="1" type="ORF">I4F81_011332</name>
</gene>
<proteinExistence type="predicted"/>
<evidence type="ECO:0000313" key="2">
    <source>
        <dbReference type="Proteomes" id="UP000798662"/>
    </source>
</evidence>
<keyword evidence="2" id="KW-1185">Reference proteome</keyword>
<dbReference type="EMBL" id="CM020620">
    <property type="protein sequence ID" value="KAK1868850.1"/>
    <property type="molecule type" value="Genomic_DNA"/>
</dbReference>
<name>A0ACC3CG02_PYRYE</name>
<accession>A0ACC3CG02</accession>
<organism evidence="1 2">
    <name type="scientific">Pyropia yezoensis</name>
    <name type="common">Susabi-nori</name>
    <name type="synonym">Porphyra yezoensis</name>
    <dbReference type="NCBI Taxonomy" id="2788"/>
    <lineage>
        <taxon>Eukaryota</taxon>
        <taxon>Rhodophyta</taxon>
        <taxon>Bangiophyceae</taxon>
        <taxon>Bangiales</taxon>
        <taxon>Bangiaceae</taxon>
        <taxon>Pyropia</taxon>
    </lineage>
</organism>